<evidence type="ECO:0000256" key="7">
    <source>
        <dbReference type="ARBA" id="ARBA00022801"/>
    </source>
</evidence>
<keyword evidence="5 14" id="KW-0812">Transmembrane</keyword>
<evidence type="ECO:0000256" key="1">
    <source>
        <dbReference type="ARBA" id="ARBA00001947"/>
    </source>
</evidence>
<evidence type="ECO:0000259" key="15">
    <source>
        <dbReference type="Pfam" id="PF04389"/>
    </source>
</evidence>
<gene>
    <name evidence="16" type="ORF">HKI87_01g02960</name>
</gene>
<feature type="transmembrane region" description="Helical" evidence="14">
    <location>
        <begin position="509"/>
        <end position="526"/>
    </location>
</feature>
<dbReference type="CDD" id="cd03875">
    <property type="entry name" value="M28_Fxna_like"/>
    <property type="match status" value="1"/>
</dbReference>
<feature type="transmembrane region" description="Helical" evidence="14">
    <location>
        <begin position="474"/>
        <end position="497"/>
    </location>
</feature>
<evidence type="ECO:0000256" key="4">
    <source>
        <dbReference type="ARBA" id="ARBA00022670"/>
    </source>
</evidence>
<keyword evidence="10 14" id="KW-1133">Transmembrane helix</keyword>
<keyword evidence="7" id="KW-0378">Hydrolase</keyword>
<protein>
    <submittedName>
        <fullName evidence="16">Endoplasmic reticulum metallopeptidase</fullName>
    </submittedName>
</protein>
<evidence type="ECO:0000256" key="13">
    <source>
        <dbReference type="ARBA" id="ARBA00023180"/>
    </source>
</evidence>
<feature type="domain" description="Peptidase M28" evidence="15">
    <location>
        <begin position="138"/>
        <end position="335"/>
    </location>
</feature>
<comment type="cofactor">
    <cofactor evidence="1">
        <name>Zn(2+)</name>
        <dbReference type="ChEBI" id="CHEBI:29105"/>
    </cofactor>
</comment>
<feature type="transmembrane region" description="Helical" evidence="14">
    <location>
        <begin position="396"/>
        <end position="421"/>
    </location>
</feature>
<evidence type="ECO:0000256" key="9">
    <source>
        <dbReference type="ARBA" id="ARBA00022833"/>
    </source>
</evidence>
<dbReference type="PANTHER" id="PTHR12147:SF22">
    <property type="entry name" value="ENDOPLASMIC RETICULUM METALLOPEPTIDASE 1"/>
    <property type="match status" value="1"/>
</dbReference>
<dbReference type="GO" id="GO:0046872">
    <property type="term" value="F:metal ion binding"/>
    <property type="evidence" value="ECO:0007669"/>
    <property type="project" value="UniProtKB-KW"/>
</dbReference>
<dbReference type="Proteomes" id="UP001472866">
    <property type="component" value="Chromosome 01"/>
</dbReference>
<evidence type="ECO:0000313" key="16">
    <source>
        <dbReference type="EMBL" id="WZN58772.1"/>
    </source>
</evidence>
<dbReference type="AlphaFoldDB" id="A0AAX4NZ10"/>
<dbReference type="InterPro" id="IPR007484">
    <property type="entry name" value="Peptidase_M28"/>
</dbReference>
<accession>A0AAX4NZ10</accession>
<dbReference type="InterPro" id="IPR048024">
    <property type="entry name" value="Fxna-like_M28_dom"/>
</dbReference>
<feature type="transmembrane region" description="Helical" evidence="14">
    <location>
        <begin position="597"/>
        <end position="620"/>
    </location>
</feature>
<evidence type="ECO:0000256" key="5">
    <source>
        <dbReference type="ARBA" id="ARBA00022692"/>
    </source>
</evidence>
<dbReference type="GO" id="GO:0005789">
    <property type="term" value="C:endoplasmic reticulum membrane"/>
    <property type="evidence" value="ECO:0007669"/>
    <property type="project" value="UniProtKB-SubCell"/>
</dbReference>
<dbReference type="Gene3D" id="3.40.630.10">
    <property type="entry name" value="Zn peptidases"/>
    <property type="match status" value="1"/>
</dbReference>
<keyword evidence="13" id="KW-0325">Glycoprotein</keyword>
<name>A0AAX4NZ10_9CHLO</name>
<evidence type="ECO:0000256" key="12">
    <source>
        <dbReference type="ARBA" id="ARBA00023136"/>
    </source>
</evidence>
<feature type="transmembrane region" description="Helical" evidence="14">
    <location>
        <begin position="547"/>
        <end position="568"/>
    </location>
</feature>
<keyword evidence="9" id="KW-0862">Zinc</keyword>
<keyword evidence="4" id="KW-0645">Protease</keyword>
<keyword evidence="8" id="KW-0256">Endoplasmic reticulum</keyword>
<feature type="transmembrane region" description="Helical" evidence="14">
    <location>
        <begin position="441"/>
        <end position="462"/>
    </location>
</feature>
<evidence type="ECO:0000256" key="3">
    <source>
        <dbReference type="ARBA" id="ARBA00010918"/>
    </source>
</evidence>
<evidence type="ECO:0000313" key="17">
    <source>
        <dbReference type="Proteomes" id="UP001472866"/>
    </source>
</evidence>
<reference evidence="16 17" key="1">
    <citation type="submission" date="2024-03" db="EMBL/GenBank/DDBJ databases">
        <title>Complete genome sequence of the green alga Chloropicon roscoffensis RCC1871.</title>
        <authorList>
            <person name="Lemieux C."/>
            <person name="Pombert J.-F."/>
            <person name="Otis C."/>
            <person name="Turmel M."/>
        </authorList>
    </citation>
    <scope>NUCLEOTIDE SEQUENCE [LARGE SCALE GENOMIC DNA]</scope>
    <source>
        <strain evidence="16 17">RCC1871</strain>
    </source>
</reference>
<dbReference type="EMBL" id="CP151501">
    <property type="protein sequence ID" value="WZN58772.1"/>
    <property type="molecule type" value="Genomic_DNA"/>
</dbReference>
<comment type="similarity">
    <text evidence="3">Belongs to the peptidase M28 family.</text>
</comment>
<evidence type="ECO:0000256" key="14">
    <source>
        <dbReference type="SAM" id="Phobius"/>
    </source>
</evidence>
<evidence type="ECO:0000256" key="2">
    <source>
        <dbReference type="ARBA" id="ARBA00004477"/>
    </source>
</evidence>
<evidence type="ECO:0000256" key="11">
    <source>
        <dbReference type="ARBA" id="ARBA00023049"/>
    </source>
</evidence>
<dbReference type="GO" id="GO:0008235">
    <property type="term" value="F:metalloexopeptidase activity"/>
    <property type="evidence" value="ECO:0007669"/>
    <property type="project" value="InterPro"/>
</dbReference>
<evidence type="ECO:0000256" key="8">
    <source>
        <dbReference type="ARBA" id="ARBA00022824"/>
    </source>
</evidence>
<dbReference type="Pfam" id="PF04389">
    <property type="entry name" value="Peptidase_M28"/>
    <property type="match status" value="1"/>
</dbReference>
<keyword evidence="12 14" id="KW-0472">Membrane</keyword>
<comment type="subcellular location">
    <subcellularLocation>
        <location evidence="2">Endoplasmic reticulum membrane</location>
        <topology evidence="2">Multi-pass membrane protein</topology>
    </subcellularLocation>
</comment>
<organism evidence="16 17">
    <name type="scientific">Chloropicon roscoffensis</name>
    <dbReference type="NCBI Taxonomy" id="1461544"/>
    <lineage>
        <taxon>Eukaryota</taxon>
        <taxon>Viridiplantae</taxon>
        <taxon>Chlorophyta</taxon>
        <taxon>Chloropicophyceae</taxon>
        <taxon>Chloropicales</taxon>
        <taxon>Chloropicaceae</taxon>
        <taxon>Chloropicon</taxon>
    </lineage>
</organism>
<dbReference type="PANTHER" id="PTHR12147">
    <property type="entry name" value="METALLOPEPTIDASE M28 FAMILY MEMBER"/>
    <property type="match status" value="1"/>
</dbReference>
<feature type="transmembrane region" description="Helical" evidence="14">
    <location>
        <begin position="12"/>
        <end position="31"/>
    </location>
</feature>
<dbReference type="InterPro" id="IPR045175">
    <property type="entry name" value="M28_fam"/>
</dbReference>
<keyword evidence="11" id="KW-0482">Metalloprotease</keyword>
<keyword evidence="17" id="KW-1185">Reference proteome</keyword>
<dbReference type="GO" id="GO:0006508">
    <property type="term" value="P:proteolysis"/>
    <property type="evidence" value="ECO:0007669"/>
    <property type="project" value="UniProtKB-KW"/>
</dbReference>
<dbReference type="SUPFAM" id="SSF53187">
    <property type="entry name" value="Zn-dependent exopeptidases"/>
    <property type="match status" value="1"/>
</dbReference>
<keyword evidence="6" id="KW-0479">Metal-binding</keyword>
<dbReference type="FunFam" id="3.40.630.10:FF:000008">
    <property type="entry name" value="Endoplasmic reticulum metallopeptidase 1"/>
    <property type="match status" value="1"/>
</dbReference>
<evidence type="ECO:0000256" key="10">
    <source>
        <dbReference type="ARBA" id="ARBA00022989"/>
    </source>
</evidence>
<proteinExistence type="inferred from homology"/>
<sequence>MTTSMAASARRSGAPVALFYALTLSAVLWAWHRAPIPLADDPADGSTPRGASLSPLFSEERAMSHVSHLSRTIGHRQVGTPGLEEAEAYLRKEAEKIAGVCEVTGTCEAKVSVSTVSGAFQYNKTGSPLYLSYAGLRNVLLTISPKGSEAKDKALLVNAHFDSALGSPGAADCASCVAVALESARALASSPDPPKVAVLLNGGEEVYMNAVHGFVGERGGPAGLRSEFSAFINLEATGSYGPDVVFRASSETLVGAYVKRAPRPRATVLAQDIFGSGVVPSDTDYSVLGGDKFGGMTGMDLATMLDSRSYHCARDTYDRIKTGSLQAYGENVVEVLRGAGEVLRGNATDAVGDLVYFDLLGLFVASYPMAWARAIHLAPLAVASVLAVLRGPRGLLGALGGAVAAAASATCCLVLPALAALAACIPGGRSAMSWYGSPVEAALLFFPAALAGLLLPYSACFNRRDGPAAKGAGLLGWDAFYSALLGNLIAFSSLSALMTINGAGLMRHSGYIFALWAFSSVAWVAARRAQSDSKSLAGAPGFDLLAWALHTVPLCACANVCAFAWLFFCDRLGLMGGGGEAASTAFSSFLGAAKADITLGIITGVCVLVCVGPCAPWILCSLPSRADRLRALRALLVLSLAAQCGSRLLHLGGHGGGHTERDPKRVFVQRSVSLEESLWAKVVPSGLALGLPFKGLRRTAEGPRWTLLGADASPFREEALASMPDLSAEDLLAPAPEHLLPYYPKPSKMKDAYHFEDSQLSRDLNLEIPKFRKRVSATGSKEGGRRCDVLVETSHPGYHSLNLTVPAGGKVSRWSFTEGEVTPSGGGGGTYVLHHAANGEEGRRWRWWFEWEGAGTAAVSWTYTNVTSSLREVERGLRLPNWVTPIAQTTYVHTFRC</sequence>
<evidence type="ECO:0000256" key="6">
    <source>
        <dbReference type="ARBA" id="ARBA00022723"/>
    </source>
</evidence>